<dbReference type="AlphaFoldDB" id="A0A413XFA5"/>
<organism evidence="1 2">
    <name type="scientific">Hungatella hathewayi</name>
    <dbReference type="NCBI Taxonomy" id="154046"/>
    <lineage>
        <taxon>Bacteria</taxon>
        <taxon>Bacillati</taxon>
        <taxon>Bacillota</taxon>
        <taxon>Clostridia</taxon>
        <taxon>Lachnospirales</taxon>
        <taxon>Lachnospiraceae</taxon>
        <taxon>Hungatella</taxon>
    </lineage>
</organism>
<dbReference type="Proteomes" id="UP001055091">
    <property type="component" value="Unassembled WGS sequence"/>
</dbReference>
<dbReference type="InterPro" id="IPR009097">
    <property type="entry name" value="Cyclic_Pdiesterase"/>
</dbReference>
<gene>
    <name evidence="1" type="ORF">CE91St55_18430</name>
</gene>
<sequence length="223" mass="25886">MILEDAVYKFDENGSPLPYYGNTIVSYLNDQRWPVFDEAVRVQEALKKCGFSQKLAFLPPSSFHMTVLTLCREIDRGTPYWPKGMAADETFQGIDRILKERVAAVPLPEGVFVEVEDCEEIRIILKPHDKESADKLRAYRDQVAEVTGIRHSWHDTFRYHLSLDYLLKPLDEEEKRERDAVCARFAGELRRTVKPFLLPKPEFVIFNDMMSYETDLSKRGAAY</sequence>
<dbReference type="Gene3D" id="3.90.1140.10">
    <property type="entry name" value="Cyclic phosphodiesterase"/>
    <property type="match status" value="1"/>
</dbReference>
<dbReference type="RefSeq" id="WP_006776370.1">
    <property type="nucleotide sequence ID" value="NZ_BQNJ01000001.1"/>
</dbReference>
<name>A0A413XFA5_9FIRM</name>
<evidence type="ECO:0000313" key="2">
    <source>
        <dbReference type="Proteomes" id="UP001055091"/>
    </source>
</evidence>
<accession>A0A413XFA5</accession>
<evidence type="ECO:0000313" key="1">
    <source>
        <dbReference type="EMBL" id="GKG99861.1"/>
    </source>
</evidence>
<dbReference type="Pfam" id="PF08975">
    <property type="entry name" value="2H-phosphodiest"/>
    <property type="match status" value="1"/>
</dbReference>
<dbReference type="InterPro" id="IPR015069">
    <property type="entry name" value="2H-PEstase_DUF1868"/>
</dbReference>
<reference evidence="1" key="1">
    <citation type="submission" date="2022-01" db="EMBL/GenBank/DDBJ databases">
        <title>Novel bile acid biosynthetic pathways are enriched in the microbiome of centenarians.</title>
        <authorList>
            <person name="Sato Y."/>
            <person name="Atarashi K."/>
            <person name="Plichta R.D."/>
            <person name="Arai Y."/>
            <person name="Sasajima S."/>
            <person name="Kearney M.S."/>
            <person name="Suda W."/>
            <person name="Takeshita K."/>
            <person name="Sasaki T."/>
            <person name="Okamoto S."/>
            <person name="Skelly N.A."/>
            <person name="Okamura Y."/>
            <person name="Vlamakis H."/>
            <person name="Li Y."/>
            <person name="Tanoue T."/>
            <person name="Takei H."/>
            <person name="Nittono H."/>
            <person name="Narushima S."/>
            <person name="Irie J."/>
            <person name="Itoh H."/>
            <person name="Moriya K."/>
            <person name="Sugiura Y."/>
            <person name="Suematsu M."/>
            <person name="Moritoki N."/>
            <person name="Shibata S."/>
            <person name="Littman R.D."/>
            <person name="Fischbach A.M."/>
            <person name="Uwamino Y."/>
            <person name="Inoue T."/>
            <person name="Honda A."/>
            <person name="Hattori M."/>
            <person name="Murai T."/>
            <person name="Xavier J.R."/>
            <person name="Hirose N."/>
            <person name="Honda K."/>
        </authorList>
    </citation>
    <scope>NUCLEOTIDE SEQUENCE</scope>
    <source>
        <strain evidence="1">CE91-St55</strain>
    </source>
</reference>
<protein>
    <submittedName>
        <fullName evidence="1">Tat pathway signal protein</fullName>
    </submittedName>
</protein>
<proteinExistence type="predicted"/>
<dbReference type="GeneID" id="93151275"/>
<dbReference type="SUPFAM" id="SSF55144">
    <property type="entry name" value="LigT-like"/>
    <property type="match status" value="1"/>
</dbReference>
<dbReference type="EMBL" id="BQNJ01000001">
    <property type="protein sequence ID" value="GKG99861.1"/>
    <property type="molecule type" value="Genomic_DNA"/>
</dbReference>
<comment type="caution">
    <text evidence="1">The sequence shown here is derived from an EMBL/GenBank/DDBJ whole genome shotgun (WGS) entry which is preliminary data.</text>
</comment>